<evidence type="ECO:0000256" key="4">
    <source>
        <dbReference type="ARBA" id="ARBA00022827"/>
    </source>
</evidence>
<dbReference type="InterPro" id="IPR054972">
    <property type="entry name" value="Neo-PentlctneDsynPtlE"/>
</dbReference>
<keyword evidence="4" id="KW-0274">FAD</keyword>
<accession>A0A646KPA7</accession>
<dbReference type="PANTHER" id="PTHR43098:SF4">
    <property type="entry name" value="BLR3857 PROTEIN"/>
    <property type="match status" value="1"/>
</dbReference>
<evidence type="ECO:0000313" key="8">
    <source>
        <dbReference type="EMBL" id="MQT03940.1"/>
    </source>
</evidence>
<evidence type="ECO:0000256" key="7">
    <source>
        <dbReference type="ARBA" id="ARBA00023033"/>
    </source>
</evidence>
<dbReference type="GO" id="GO:0016709">
    <property type="term" value="F:oxidoreductase activity, acting on paired donors, with incorporation or reduction of molecular oxygen, NAD(P)H as one donor, and incorporation of one atom of oxygen"/>
    <property type="evidence" value="ECO:0007669"/>
    <property type="project" value="UniProtKB-ARBA"/>
</dbReference>
<keyword evidence="9" id="KW-1185">Reference proteome</keyword>
<evidence type="ECO:0000256" key="5">
    <source>
        <dbReference type="ARBA" id="ARBA00022857"/>
    </source>
</evidence>
<sequence>MEISLGGVAVVSRVSDGVTDGGSDTVDIDAVRTKYREEREKRLQADGGRRYRGARDELAHYAADPYATPLERAAVADDVDVTIIGAGIGGLLAGARLREACDVETIRLIDKAGDVGGTWYWNRFPGLRCDVESYVYMPLLEELGSMPTEKYATGAEIFDHCRAVAAKYDLYRDALFQTSVTELMWDEDSSRWLVRTDRGDRIRSRFVCMAIGSLHRPKLPAIPGIESFQGRSFHASRWDFEYTGGDVSGGLDQLRDKKVGIVGTGATAVQCIPHLAESAAQLYVFQRTPSTIGVRNNGPTDPEWAARLEPGWQQRRMDNFHALTSGVPQDVDLVQDGWTEITSKLAAILPQSSSSSVMDPKEKGAAIELADFSKMEELRQRIDAVVHDKGTAAALKPYYRLFCKRPCFHDGYLDAYNRPNVTLVDTEGRGVERLTPAGVVAGGREYQVDCLVFASGFESEFAVPYTARAGYDIIGRDGVYLSDKWADGARTFHGLQVNGFPNCFIMSKVQSGLHVNVPYMLNEQSKHLAYIVQTVQRLGKQVVEVSSTGEKEWVETILGLANRNLDFAESCTPGLFNNEGRPADLDILNSSYGGGSVEFVNVLEKWREAGDLAHLELHD</sequence>
<reference evidence="8 9" key="1">
    <citation type="submission" date="2019-05" db="EMBL/GenBank/DDBJ databases">
        <title>Comparative genomics and metabolomics analyses of clavulanic acid producing Streptomyces species provides insight into specialized metabolism and evolution of beta-lactam biosynthetic gene clusters.</title>
        <authorList>
            <person name="Moore M.A."/>
            <person name="Cruz-Morales P."/>
            <person name="Barona Gomez F."/>
            <person name="Kapil T."/>
        </authorList>
    </citation>
    <scope>NUCLEOTIDE SEQUENCE [LARGE SCALE GENOMIC DNA]</scope>
    <source>
        <strain evidence="8 9">NRRL 5741</strain>
    </source>
</reference>
<dbReference type="InterPro" id="IPR050775">
    <property type="entry name" value="FAD-binding_Monooxygenases"/>
</dbReference>
<protein>
    <submittedName>
        <fullName evidence="8">NAD(P)/FAD-dependent oxidoreductase</fullName>
    </submittedName>
</protein>
<gene>
    <name evidence="8" type="ORF">FF041_28345</name>
</gene>
<dbReference type="InterPro" id="IPR036188">
    <property type="entry name" value="FAD/NAD-bd_sf"/>
</dbReference>
<dbReference type="PANTHER" id="PTHR43098">
    <property type="entry name" value="L-ORNITHINE N(5)-MONOOXYGENASE-RELATED"/>
    <property type="match status" value="1"/>
</dbReference>
<comment type="caution">
    <text evidence="8">The sequence shown here is derived from an EMBL/GenBank/DDBJ whole genome shotgun (WGS) entry which is preliminary data.</text>
</comment>
<evidence type="ECO:0000313" key="9">
    <source>
        <dbReference type="Proteomes" id="UP000419138"/>
    </source>
</evidence>
<keyword evidence="6" id="KW-0560">Oxidoreductase</keyword>
<dbReference type="AlphaFoldDB" id="A0A646KPA7"/>
<dbReference type="SUPFAM" id="SSF51905">
    <property type="entry name" value="FAD/NAD(P)-binding domain"/>
    <property type="match status" value="1"/>
</dbReference>
<keyword evidence="5" id="KW-0521">NADP</keyword>
<organism evidence="8 9">
    <name type="scientific">Streptomyces jumonjinensis</name>
    <dbReference type="NCBI Taxonomy" id="1945"/>
    <lineage>
        <taxon>Bacteria</taxon>
        <taxon>Bacillati</taxon>
        <taxon>Actinomycetota</taxon>
        <taxon>Actinomycetes</taxon>
        <taxon>Kitasatosporales</taxon>
        <taxon>Streptomycetaceae</taxon>
        <taxon>Streptomyces</taxon>
    </lineage>
</organism>
<dbReference type="Gene3D" id="3.50.50.60">
    <property type="entry name" value="FAD/NAD(P)-binding domain"/>
    <property type="match status" value="2"/>
</dbReference>
<dbReference type="EMBL" id="VCLA01000180">
    <property type="protein sequence ID" value="MQT03940.1"/>
    <property type="molecule type" value="Genomic_DNA"/>
</dbReference>
<dbReference type="OrthoDB" id="5168853at2"/>
<dbReference type="FunFam" id="3.50.50.60:FF:000341">
    <property type="entry name" value="Baeyer-Villiger monooxygenase"/>
    <property type="match status" value="1"/>
</dbReference>
<evidence type="ECO:0000256" key="6">
    <source>
        <dbReference type="ARBA" id="ARBA00023002"/>
    </source>
</evidence>
<dbReference type="FunFam" id="3.50.50.60:FF:000314">
    <property type="entry name" value="Baeyer-Villiger monooxygenase"/>
    <property type="match status" value="1"/>
</dbReference>
<evidence type="ECO:0000256" key="1">
    <source>
        <dbReference type="ARBA" id="ARBA00001974"/>
    </source>
</evidence>
<keyword evidence="7" id="KW-0503">Monooxygenase</keyword>
<comment type="cofactor">
    <cofactor evidence="1">
        <name>FAD</name>
        <dbReference type="ChEBI" id="CHEBI:57692"/>
    </cofactor>
</comment>
<dbReference type="NCBIfam" id="NF045818">
    <property type="entry name" value="Neo-PentlctneDsynPtlE"/>
    <property type="match status" value="1"/>
</dbReference>
<proteinExistence type="inferred from homology"/>
<name>A0A646KPA7_STRJU</name>
<evidence type="ECO:0000256" key="3">
    <source>
        <dbReference type="ARBA" id="ARBA00022630"/>
    </source>
</evidence>
<keyword evidence="3" id="KW-0285">Flavoprotein</keyword>
<comment type="similarity">
    <text evidence="2">Belongs to the FAD-binding monooxygenase family.</text>
</comment>
<dbReference type="Pfam" id="PF13450">
    <property type="entry name" value="NAD_binding_8"/>
    <property type="match status" value="1"/>
</dbReference>
<dbReference type="Proteomes" id="UP000419138">
    <property type="component" value="Unassembled WGS sequence"/>
</dbReference>
<evidence type="ECO:0000256" key="2">
    <source>
        <dbReference type="ARBA" id="ARBA00010139"/>
    </source>
</evidence>